<dbReference type="AlphaFoldDB" id="A0AAV4QGG0"/>
<keyword evidence="2" id="KW-1185">Reference proteome</keyword>
<proteinExistence type="predicted"/>
<evidence type="ECO:0000313" key="1">
    <source>
        <dbReference type="EMBL" id="GIY07196.1"/>
    </source>
</evidence>
<dbReference type="EMBL" id="BPLR01006066">
    <property type="protein sequence ID" value="GIY07196.1"/>
    <property type="molecule type" value="Genomic_DNA"/>
</dbReference>
<protein>
    <submittedName>
        <fullName evidence="1">Uncharacterized protein</fullName>
    </submittedName>
</protein>
<comment type="caution">
    <text evidence="1">The sequence shown here is derived from an EMBL/GenBank/DDBJ whole genome shotgun (WGS) entry which is preliminary data.</text>
</comment>
<reference evidence="1 2" key="1">
    <citation type="submission" date="2021-06" db="EMBL/GenBank/DDBJ databases">
        <title>Caerostris extrusa draft genome.</title>
        <authorList>
            <person name="Kono N."/>
            <person name="Arakawa K."/>
        </authorList>
    </citation>
    <scope>NUCLEOTIDE SEQUENCE [LARGE SCALE GENOMIC DNA]</scope>
</reference>
<organism evidence="1 2">
    <name type="scientific">Caerostris extrusa</name>
    <name type="common">Bark spider</name>
    <name type="synonym">Caerostris bankana</name>
    <dbReference type="NCBI Taxonomy" id="172846"/>
    <lineage>
        <taxon>Eukaryota</taxon>
        <taxon>Metazoa</taxon>
        <taxon>Ecdysozoa</taxon>
        <taxon>Arthropoda</taxon>
        <taxon>Chelicerata</taxon>
        <taxon>Arachnida</taxon>
        <taxon>Araneae</taxon>
        <taxon>Araneomorphae</taxon>
        <taxon>Entelegynae</taxon>
        <taxon>Araneoidea</taxon>
        <taxon>Araneidae</taxon>
        <taxon>Caerostris</taxon>
    </lineage>
</organism>
<evidence type="ECO:0000313" key="2">
    <source>
        <dbReference type="Proteomes" id="UP001054945"/>
    </source>
</evidence>
<sequence>MQMTDFCSQVGMTGSFSQISSIHSISDSSHVRFYTFQLSRFSPDRAPTGNEANFHAEQLYEVDSRFYSPHLKFRAALFSCEHVAKNYDCLLPHTPKRNK</sequence>
<dbReference type="Proteomes" id="UP001054945">
    <property type="component" value="Unassembled WGS sequence"/>
</dbReference>
<name>A0AAV4QGG0_CAEEX</name>
<accession>A0AAV4QGG0</accession>
<gene>
    <name evidence="1" type="ORF">CEXT_600381</name>
</gene>